<proteinExistence type="predicted"/>
<dbReference type="Pfam" id="PF16747">
    <property type="entry name" value="Adhesin_E"/>
    <property type="match status" value="1"/>
</dbReference>
<evidence type="ECO:0000313" key="3">
    <source>
        <dbReference type="Proteomes" id="UP000198744"/>
    </source>
</evidence>
<sequence length="146" mass="17025">MKPNFSLLPTFFLMILLLASPAIGFSDWVEYGRSDHGDIYLYHSGSMKQKTKDIVHVWVKIVFSAEGRKDYMIKLRNSGESTEGYEKLSHSLSLVEIDRTRPRFRILYGSEYDTEDKELFRGSREAPWKEILPNTTQEILKKQVCK</sequence>
<dbReference type="STRING" id="43775.SAMN04489760_105110"/>
<dbReference type="InterPro" id="IPR031939">
    <property type="entry name" value="Adhesin_E-like"/>
</dbReference>
<dbReference type="Proteomes" id="UP000198744">
    <property type="component" value="Unassembled WGS sequence"/>
</dbReference>
<evidence type="ECO:0000313" key="2">
    <source>
        <dbReference type="EMBL" id="SEM15322.1"/>
    </source>
</evidence>
<dbReference type="AlphaFoldDB" id="A0A1H7W156"/>
<reference evidence="2 3" key="1">
    <citation type="submission" date="2016-10" db="EMBL/GenBank/DDBJ databases">
        <authorList>
            <person name="de Groot N.N."/>
        </authorList>
    </citation>
    <scope>NUCLEOTIDE SEQUENCE [LARGE SCALE GENOMIC DNA]</scope>
    <source>
        <strain evidence="2 3">DSM 8423</strain>
    </source>
</reference>
<feature type="domain" description="Surface-adhesin protein E-like" evidence="1">
    <location>
        <begin position="28"/>
        <end position="146"/>
    </location>
</feature>
<protein>
    <recommendedName>
        <fullName evidence="1">Surface-adhesin protein E-like domain-containing protein</fullName>
    </recommendedName>
</protein>
<name>A0A1H7W156_9BACT</name>
<accession>A0A1H7W156</accession>
<organism evidence="2 3">
    <name type="scientific">Syntrophus gentianae</name>
    <dbReference type="NCBI Taxonomy" id="43775"/>
    <lineage>
        <taxon>Bacteria</taxon>
        <taxon>Pseudomonadati</taxon>
        <taxon>Thermodesulfobacteriota</taxon>
        <taxon>Syntrophia</taxon>
        <taxon>Syntrophales</taxon>
        <taxon>Syntrophaceae</taxon>
        <taxon>Syntrophus</taxon>
    </lineage>
</organism>
<dbReference type="EMBL" id="FOBS01000005">
    <property type="protein sequence ID" value="SEM15322.1"/>
    <property type="molecule type" value="Genomic_DNA"/>
</dbReference>
<gene>
    <name evidence="2" type="ORF">SAMN04489760_105110</name>
</gene>
<keyword evidence="3" id="KW-1185">Reference proteome</keyword>
<evidence type="ECO:0000259" key="1">
    <source>
        <dbReference type="Pfam" id="PF16747"/>
    </source>
</evidence>